<evidence type="ECO:0000256" key="4">
    <source>
        <dbReference type="ARBA" id="ARBA00022989"/>
    </source>
</evidence>
<keyword evidence="2" id="KW-0812">Transmembrane</keyword>
<dbReference type="RefSeq" id="WP_054819699.1">
    <property type="nucleotide sequence ID" value="NZ_BJCS01000007.1"/>
</dbReference>
<dbReference type="PANTHER" id="PTHR30474:SF1">
    <property type="entry name" value="PEPTIDOGLYCAN GLYCOSYLTRANSFERASE MRDB"/>
    <property type="match status" value="1"/>
</dbReference>
<dbReference type="STRING" id="162209.IJ22_28670"/>
<keyword evidence="7" id="KW-1185">Reference proteome</keyword>
<reference evidence="6 7" key="2">
    <citation type="journal article" date="2016" name="Genome Announc.">
        <title>Complete Genome Sequences of Two Interactive Moderate Thermophiles, Paenibacillus napthalenovorans 32O-Y and Paenibacillus sp. 32O-W.</title>
        <authorList>
            <person name="Butler R.R.III."/>
            <person name="Wang J."/>
            <person name="Stark B.C."/>
            <person name="Pombert J.F."/>
        </authorList>
    </citation>
    <scope>NUCLEOTIDE SEQUENCE [LARGE SCALE GENOMIC DNA]</scope>
    <source>
        <strain evidence="6 7">32O-Y</strain>
    </source>
</reference>
<dbReference type="GO" id="GO:0051301">
    <property type="term" value="P:cell division"/>
    <property type="evidence" value="ECO:0007669"/>
    <property type="project" value="InterPro"/>
</dbReference>
<protein>
    <submittedName>
        <fullName evidence="6">Cell cycle protein</fullName>
    </submittedName>
</protein>
<dbReference type="GO" id="GO:0032153">
    <property type="term" value="C:cell division site"/>
    <property type="evidence" value="ECO:0007669"/>
    <property type="project" value="TreeGrafter"/>
</dbReference>
<sequence length="383" mass="42641">MLHKLKKIDFTIVLILISFMVISTLLLYSATRYNHSEVFDPVKLTVIYIISLTAFFVTTLLDYRVLAKIWYYLYGIGIFLLVAVYFFGARINGARGWFKLPFGLDFQPVELVKIILIISLAAFMARNKGETLGLTQDVLPILLLGILPIGLVVIQPDLGNAIILGVILLGMIWIGNIRWTHGVIGGGLIVGFAYLFLYLFKLYHDPLKEFLVAKGISTHWMPRILTLIDPSAATNDAKYHVDNAIRAIGSGSLLGESYLQGTSIHSGFIPVAYTDSIFVVVGEEFGFVGSSILLLMYFVLIYRMILISLYCNNYTGSYMIIGIVSMLVYQVFQNVGMMIGIMPLTGITLPFISYGGTSLLINMVAMGLVMSVRLHDDKLLDEE</sequence>
<evidence type="ECO:0000256" key="5">
    <source>
        <dbReference type="ARBA" id="ARBA00023136"/>
    </source>
</evidence>
<organism evidence="6 7">
    <name type="scientific">Paenibacillus naphthalenovorans</name>
    <dbReference type="NCBI Taxonomy" id="162209"/>
    <lineage>
        <taxon>Bacteria</taxon>
        <taxon>Bacillati</taxon>
        <taxon>Bacillota</taxon>
        <taxon>Bacilli</taxon>
        <taxon>Bacillales</taxon>
        <taxon>Paenibacillaceae</taxon>
        <taxon>Paenibacillus</taxon>
    </lineage>
</organism>
<dbReference type="PATRIC" id="fig|162209.4.peg.3056"/>
<name>A0A0U2UAK9_9BACL</name>
<dbReference type="GO" id="GO:0008360">
    <property type="term" value="P:regulation of cell shape"/>
    <property type="evidence" value="ECO:0007669"/>
    <property type="project" value="UniProtKB-KW"/>
</dbReference>
<evidence type="ECO:0000256" key="2">
    <source>
        <dbReference type="ARBA" id="ARBA00022692"/>
    </source>
</evidence>
<dbReference type="InterPro" id="IPR001182">
    <property type="entry name" value="FtsW/RodA"/>
</dbReference>
<dbReference type="AlphaFoldDB" id="A0A0U2UAK9"/>
<dbReference type="Proteomes" id="UP000061660">
    <property type="component" value="Chromosome"/>
</dbReference>
<keyword evidence="5" id="KW-0472">Membrane</keyword>
<keyword evidence="4" id="KW-1133">Transmembrane helix</keyword>
<dbReference type="GO" id="GO:0015648">
    <property type="term" value="F:lipid-linked peptidoglycan transporter activity"/>
    <property type="evidence" value="ECO:0007669"/>
    <property type="project" value="TreeGrafter"/>
</dbReference>
<dbReference type="GO" id="GO:0005886">
    <property type="term" value="C:plasma membrane"/>
    <property type="evidence" value="ECO:0007669"/>
    <property type="project" value="TreeGrafter"/>
</dbReference>
<dbReference type="PANTHER" id="PTHR30474">
    <property type="entry name" value="CELL CYCLE PROTEIN"/>
    <property type="match status" value="1"/>
</dbReference>
<dbReference type="PROSITE" id="PS00428">
    <property type="entry name" value="FTSW_RODA_SPOVE"/>
    <property type="match status" value="1"/>
</dbReference>
<dbReference type="OrthoDB" id="9812661at2"/>
<comment type="subcellular location">
    <subcellularLocation>
        <location evidence="1">Membrane</location>
        <topology evidence="1">Multi-pass membrane protein</topology>
    </subcellularLocation>
</comment>
<dbReference type="Pfam" id="PF01098">
    <property type="entry name" value="FTSW_RODA_SPOVE"/>
    <property type="match status" value="1"/>
</dbReference>
<dbReference type="KEGG" id="pnp:IJ22_28670"/>
<evidence type="ECO:0000313" key="7">
    <source>
        <dbReference type="Proteomes" id="UP000061660"/>
    </source>
</evidence>
<keyword evidence="3" id="KW-0133">Cell shape</keyword>
<evidence type="ECO:0000256" key="1">
    <source>
        <dbReference type="ARBA" id="ARBA00004141"/>
    </source>
</evidence>
<reference evidence="7" key="1">
    <citation type="submission" date="2015-12" db="EMBL/GenBank/DDBJ databases">
        <title>Complete genome sequences of two moderately thermophilic Paenibacillus species.</title>
        <authorList>
            <person name="Butler R.III."/>
            <person name="Wang J."/>
            <person name="Stark B.C."/>
            <person name="Pombert J.-F."/>
        </authorList>
    </citation>
    <scope>NUCLEOTIDE SEQUENCE [LARGE SCALE GENOMIC DNA]</scope>
    <source>
        <strain evidence="7">32O-Y</strain>
    </source>
</reference>
<gene>
    <name evidence="6" type="ORF">IJ22_28670</name>
</gene>
<evidence type="ECO:0000313" key="6">
    <source>
        <dbReference type="EMBL" id="ALS23240.1"/>
    </source>
</evidence>
<dbReference type="EMBL" id="CP013652">
    <property type="protein sequence ID" value="ALS23240.1"/>
    <property type="molecule type" value="Genomic_DNA"/>
</dbReference>
<proteinExistence type="predicted"/>
<dbReference type="InterPro" id="IPR018365">
    <property type="entry name" value="Cell_cycle_FtsW-rel_CS"/>
</dbReference>
<evidence type="ECO:0000256" key="3">
    <source>
        <dbReference type="ARBA" id="ARBA00022960"/>
    </source>
</evidence>
<accession>A0A0U2UAK9</accession>